<keyword evidence="2" id="KW-1185">Reference proteome</keyword>
<feature type="non-terminal residue" evidence="1">
    <location>
        <position position="1"/>
    </location>
</feature>
<feature type="non-terminal residue" evidence="1">
    <location>
        <position position="321"/>
    </location>
</feature>
<evidence type="ECO:0008006" key="3">
    <source>
        <dbReference type="Google" id="ProtNLM"/>
    </source>
</evidence>
<comment type="caution">
    <text evidence="1">The sequence shown here is derived from an EMBL/GenBank/DDBJ whole genome shotgun (WGS) entry which is preliminary data.</text>
</comment>
<dbReference type="Gene3D" id="3.60.10.10">
    <property type="entry name" value="Endonuclease/exonuclease/phosphatase"/>
    <property type="match status" value="1"/>
</dbReference>
<dbReference type="SUPFAM" id="SSF56219">
    <property type="entry name" value="DNase I-like"/>
    <property type="match status" value="1"/>
</dbReference>
<sequence length="321" mass="38064">VFFWNNRDLRDLTKFRFLSDLTKEHNLIFIALLETCRKNFTDKELNNICGGKHFLWSWIDPKGRSGGILLGINPSIFDIGFISQGDYHIKFRMRNKVDGFQWNLIAVYGVAQDEHKKCFLAEIVQCCQNETIPLLMGKNNDRYDDRWPSLFNAVINSLDLREIELSGRKFTWANSLPEPTFETLDRVLVSTYWELKFPHATVQALPHEITSDHTPLLLSFEDTRGASQPIFIFELGWLTRVDFWEVVERSWKSDCEENTALYIWQNKIRRLQQFLRGWAKNKRGHYKEEKKELISKLDRLDKKVEIQTLNQWELLREEETK</sequence>
<organism evidence="1 2">
    <name type="scientific">Panicum virgatum</name>
    <name type="common">Blackwell switchgrass</name>
    <dbReference type="NCBI Taxonomy" id="38727"/>
    <lineage>
        <taxon>Eukaryota</taxon>
        <taxon>Viridiplantae</taxon>
        <taxon>Streptophyta</taxon>
        <taxon>Embryophyta</taxon>
        <taxon>Tracheophyta</taxon>
        <taxon>Spermatophyta</taxon>
        <taxon>Magnoliopsida</taxon>
        <taxon>Liliopsida</taxon>
        <taxon>Poales</taxon>
        <taxon>Poaceae</taxon>
        <taxon>PACMAD clade</taxon>
        <taxon>Panicoideae</taxon>
        <taxon>Panicodae</taxon>
        <taxon>Paniceae</taxon>
        <taxon>Panicinae</taxon>
        <taxon>Panicum</taxon>
        <taxon>Panicum sect. Hiantes</taxon>
    </lineage>
</organism>
<proteinExistence type="predicted"/>
<dbReference type="InterPro" id="IPR036691">
    <property type="entry name" value="Endo/exonu/phosph_ase_sf"/>
</dbReference>
<dbReference type="EMBL" id="CM029047">
    <property type="protein sequence ID" value="KAG2582793.1"/>
    <property type="molecule type" value="Genomic_DNA"/>
</dbReference>
<evidence type="ECO:0000313" key="2">
    <source>
        <dbReference type="Proteomes" id="UP000823388"/>
    </source>
</evidence>
<dbReference type="PANTHER" id="PTHR33710:SF72">
    <property type="entry name" value="OS04G0204200 PROTEIN"/>
    <property type="match status" value="1"/>
</dbReference>
<gene>
    <name evidence="1" type="ORF">PVAP13_6KG093912</name>
</gene>
<dbReference type="PANTHER" id="PTHR33710">
    <property type="entry name" value="BNAC02G09200D PROTEIN"/>
    <property type="match status" value="1"/>
</dbReference>
<accession>A0A8T0RD63</accession>
<reference evidence="1" key="1">
    <citation type="submission" date="2020-05" db="EMBL/GenBank/DDBJ databases">
        <title>WGS assembly of Panicum virgatum.</title>
        <authorList>
            <person name="Lovell J.T."/>
            <person name="Jenkins J."/>
            <person name="Shu S."/>
            <person name="Juenger T.E."/>
            <person name="Schmutz J."/>
        </authorList>
    </citation>
    <scope>NUCLEOTIDE SEQUENCE</scope>
    <source>
        <strain evidence="1">AP13</strain>
    </source>
</reference>
<evidence type="ECO:0000313" key="1">
    <source>
        <dbReference type="EMBL" id="KAG2582793.1"/>
    </source>
</evidence>
<protein>
    <recommendedName>
        <fullName evidence="3">Endonuclease/exonuclease/phosphatase domain-containing protein</fullName>
    </recommendedName>
</protein>
<dbReference type="Proteomes" id="UP000823388">
    <property type="component" value="Chromosome 6K"/>
</dbReference>
<name>A0A8T0RD63_PANVG</name>
<dbReference type="AlphaFoldDB" id="A0A8T0RD63"/>